<evidence type="ECO:0000256" key="11">
    <source>
        <dbReference type="ARBA" id="ARBA00022553"/>
    </source>
</evidence>
<evidence type="ECO:0000256" key="17">
    <source>
        <dbReference type="ARBA" id="ARBA00023242"/>
    </source>
</evidence>
<evidence type="ECO:0000256" key="7">
    <source>
        <dbReference type="ARBA" id="ARBA00010941"/>
    </source>
</evidence>
<evidence type="ECO:0000259" key="25">
    <source>
        <dbReference type="Pfam" id="PF00316"/>
    </source>
</evidence>
<comment type="catalytic activity">
    <reaction evidence="1">
        <text>beta-D-fructose 1,6-bisphosphate + H2O = beta-D-fructose 6-phosphate + phosphate</text>
        <dbReference type="Rhea" id="RHEA:11064"/>
        <dbReference type="ChEBI" id="CHEBI:15377"/>
        <dbReference type="ChEBI" id="CHEBI:32966"/>
        <dbReference type="ChEBI" id="CHEBI:43474"/>
        <dbReference type="ChEBI" id="CHEBI:57634"/>
        <dbReference type="EC" id="3.1.3.11"/>
    </reaction>
</comment>
<feature type="domain" description="Fructose-1-6-bisphosphatase class 1 C-terminal" evidence="26">
    <location>
        <begin position="173"/>
        <end position="278"/>
    </location>
</feature>
<comment type="similarity">
    <text evidence="7 24">Belongs to the FBPase class 1 family.</text>
</comment>
<evidence type="ECO:0000256" key="10">
    <source>
        <dbReference type="ARBA" id="ARBA00022490"/>
    </source>
</evidence>
<keyword evidence="12" id="KW-0479">Metal-binding</keyword>
<dbReference type="InterPro" id="IPR028343">
    <property type="entry name" value="FBPtase"/>
</dbReference>
<dbReference type="Proteomes" id="UP001153269">
    <property type="component" value="Unassembled WGS sequence"/>
</dbReference>
<evidence type="ECO:0000256" key="19">
    <source>
        <dbReference type="ARBA" id="ARBA00037516"/>
    </source>
</evidence>
<dbReference type="PANTHER" id="PTHR11556">
    <property type="entry name" value="FRUCTOSE-1,6-BISPHOSPHATASE-RELATED"/>
    <property type="match status" value="1"/>
</dbReference>
<evidence type="ECO:0000256" key="9">
    <source>
        <dbReference type="ARBA" id="ARBA00022432"/>
    </source>
</evidence>
<dbReference type="GO" id="GO:0042132">
    <property type="term" value="F:fructose 1,6-bisphosphate 1-phosphatase activity"/>
    <property type="evidence" value="ECO:0007669"/>
    <property type="project" value="UniProtKB-EC"/>
</dbReference>
<dbReference type="GO" id="GO:0006000">
    <property type="term" value="P:fructose metabolic process"/>
    <property type="evidence" value="ECO:0007669"/>
    <property type="project" value="TreeGrafter"/>
</dbReference>
<dbReference type="Gene3D" id="3.40.190.80">
    <property type="match status" value="1"/>
</dbReference>
<evidence type="ECO:0000256" key="20">
    <source>
        <dbReference type="ARBA" id="ARBA00038670"/>
    </source>
</evidence>
<keyword evidence="16" id="KW-0965">Cell junction</keyword>
<reference evidence="27" key="1">
    <citation type="submission" date="2020-03" db="EMBL/GenBank/DDBJ databases">
        <authorList>
            <person name="Weist P."/>
        </authorList>
    </citation>
    <scope>NUCLEOTIDE SEQUENCE</scope>
</reference>
<dbReference type="Pfam" id="PF00316">
    <property type="entry name" value="FBPase"/>
    <property type="match status" value="2"/>
</dbReference>
<evidence type="ECO:0000256" key="2">
    <source>
        <dbReference type="ARBA" id="ARBA00001946"/>
    </source>
</evidence>
<feature type="domain" description="Fructose-1-6-bisphosphatase class I N-terminal" evidence="25">
    <location>
        <begin position="113"/>
        <end position="168"/>
    </location>
</feature>
<dbReference type="GO" id="GO:0030388">
    <property type="term" value="P:fructose 1,6-bisphosphate metabolic process"/>
    <property type="evidence" value="ECO:0007669"/>
    <property type="project" value="TreeGrafter"/>
</dbReference>
<evidence type="ECO:0000256" key="8">
    <source>
        <dbReference type="ARBA" id="ARBA00013093"/>
    </source>
</evidence>
<evidence type="ECO:0000313" key="28">
    <source>
        <dbReference type="Proteomes" id="UP001153269"/>
    </source>
</evidence>
<dbReference type="PIRSF" id="PIRSF500210">
    <property type="entry name" value="FBPtase"/>
    <property type="match status" value="1"/>
</dbReference>
<keyword evidence="18 24" id="KW-0119">Carbohydrate metabolism</keyword>
<keyword evidence="13 24" id="KW-0378">Hydrolase</keyword>
<dbReference type="GO" id="GO:0006002">
    <property type="term" value="P:fructose 6-phosphate metabolic process"/>
    <property type="evidence" value="ECO:0007669"/>
    <property type="project" value="TreeGrafter"/>
</dbReference>
<dbReference type="GO" id="GO:0046872">
    <property type="term" value="F:metal ion binding"/>
    <property type="evidence" value="ECO:0007669"/>
    <property type="project" value="UniProtKB-KW"/>
</dbReference>
<evidence type="ECO:0000256" key="22">
    <source>
        <dbReference type="ARBA" id="ARBA00042757"/>
    </source>
</evidence>
<dbReference type="PANTHER" id="PTHR11556:SF13">
    <property type="entry name" value="FRUCTOSE-1,6-BISPHOSPHATASE ISOZYME 2"/>
    <property type="match status" value="1"/>
</dbReference>
<evidence type="ECO:0000256" key="15">
    <source>
        <dbReference type="ARBA" id="ARBA00022842"/>
    </source>
</evidence>
<gene>
    <name evidence="27" type="ORF">PLEPLA_LOCUS1917</name>
</gene>
<evidence type="ECO:0000256" key="5">
    <source>
        <dbReference type="ARBA" id="ARBA00004282"/>
    </source>
</evidence>
<evidence type="ECO:0000256" key="3">
    <source>
        <dbReference type="ARBA" id="ARBA00004123"/>
    </source>
</evidence>
<comment type="caution">
    <text evidence="27">The sequence shown here is derived from an EMBL/GenBank/DDBJ whole genome shotgun (WGS) entry which is preliminary data.</text>
</comment>
<evidence type="ECO:0000256" key="1">
    <source>
        <dbReference type="ARBA" id="ARBA00001273"/>
    </source>
</evidence>
<dbReference type="InterPro" id="IPR044015">
    <property type="entry name" value="FBPase_C_dom"/>
</dbReference>
<comment type="function">
    <text evidence="19">Catalyzes the hydrolysis of fructose 1,6-bisphosphate to fructose 6-phosphate in the presence of divalent cations and probably participates in glycogen synthesis from carbohydrate precursors, such as lactate.</text>
</comment>
<dbReference type="PROSITE" id="PS00124">
    <property type="entry name" value="FBPASE"/>
    <property type="match status" value="1"/>
</dbReference>
<evidence type="ECO:0000313" key="27">
    <source>
        <dbReference type="EMBL" id="CAB1414210.1"/>
    </source>
</evidence>
<evidence type="ECO:0000256" key="4">
    <source>
        <dbReference type="ARBA" id="ARBA00004216"/>
    </source>
</evidence>
<evidence type="ECO:0000256" key="12">
    <source>
        <dbReference type="ARBA" id="ARBA00022723"/>
    </source>
</evidence>
<dbReference type="GO" id="GO:0005634">
    <property type="term" value="C:nucleus"/>
    <property type="evidence" value="ECO:0007669"/>
    <property type="project" value="UniProtKB-SubCell"/>
</dbReference>
<dbReference type="InterPro" id="IPR000146">
    <property type="entry name" value="FBPase_class-1"/>
</dbReference>
<dbReference type="SUPFAM" id="SSF56655">
    <property type="entry name" value="Carbohydrate phosphatase"/>
    <property type="match status" value="1"/>
</dbReference>
<dbReference type="GO" id="GO:0070161">
    <property type="term" value="C:anchoring junction"/>
    <property type="evidence" value="ECO:0007669"/>
    <property type="project" value="UniProtKB-SubCell"/>
</dbReference>
<dbReference type="CDD" id="cd00354">
    <property type="entry name" value="FBPase"/>
    <property type="match status" value="1"/>
</dbReference>
<evidence type="ECO:0000256" key="13">
    <source>
        <dbReference type="ARBA" id="ARBA00022801"/>
    </source>
</evidence>
<dbReference type="InterPro" id="IPR033391">
    <property type="entry name" value="FBPase_N"/>
</dbReference>
<dbReference type="EMBL" id="CADEAL010000091">
    <property type="protein sequence ID" value="CAB1414210.1"/>
    <property type="molecule type" value="Genomic_DNA"/>
</dbReference>
<organism evidence="27 28">
    <name type="scientific">Pleuronectes platessa</name>
    <name type="common">European plaice</name>
    <dbReference type="NCBI Taxonomy" id="8262"/>
    <lineage>
        <taxon>Eukaryota</taxon>
        <taxon>Metazoa</taxon>
        <taxon>Chordata</taxon>
        <taxon>Craniata</taxon>
        <taxon>Vertebrata</taxon>
        <taxon>Euteleostomi</taxon>
        <taxon>Actinopterygii</taxon>
        <taxon>Neopterygii</taxon>
        <taxon>Teleostei</taxon>
        <taxon>Neoteleostei</taxon>
        <taxon>Acanthomorphata</taxon>
        <taxon>Carangaria</taxon>
        <taxon>Pleuronectiformes</taxon>
        <taxon>Pleuronectoidei</taxon>
        <taxon>Pleuronectidae</taxon>
        <taxon>Pleuronectes</taxon>
    </lineage>
</organism>
<name>A0A9N7Y1G4_PLEPL</name>
<comment type="subcellular location">
    <subcellularLocation>
        <location evidence="5">Cell junction</location>
    </subcellularLocation>
    <subcellularLocation>
        <location evidence="4">Cytoplasm</location>
        <location evidence="4">Myofibril</location>
        <location evidence="4">Sarcomere</location>
        <location evidence="4">Z line</location>
    </subcellularLocation>
    <subcellularLocation>
        <location evidence="3">Nucleus</location>
    </subcellularLocation>
</comment>
<dbReference type="Gene3D" id="3.30.540.10">
    <property type="entry name" value="Fructose-1,6-Bisphosphatase, subunit A, domain 1"/>
    <property type="match status" value="2"/>
</dbReference>
<dbReference type="GO" id="GO:0030018">
    <property type="term" value="C:Z disc"/>
    <property type="evidence" value="ECO:0007669"/>
    <property type="project" value="UniProtKB-SubCell"/>
</dbReference>
<keyword evidence="17" id="KW-0539">Nucleus</keyword>
<evidence type="ECO:0000256" key="21">
    <source>
        <dbReference type="ARBA" id="ARBA00040321"/>
    </source>
</evidence>
<evidence type="ECO:0000259" key="26">
    <source>
        <dbReference type="Pfam" id="PF18913"/>
    </source>
</evidence>
<keyword evidence="11" id="KW-0597">Phosphoprotein</keyword>
<dbReference type="AlphaFoldDB" id="A0A9N7Y1G4"/>
<comment type="pathway">
    <text evidence="6">Carbohydrate biosynthesis; gluconeogenesis.</text>
</comment>
<keyword evidence="15" id="KW-0460">Magnesium</keyword>
<dbReference type="EC" id="3.1.3.11" evidence="8"/>
<evidence type="ECO:0000256" key="23">
    <source>
        <dbReference type="ARBA" id="ARBA00043165"/>
    </source>
</evidence>
<protein>
    <recommendedName>
        <fullName evidence="21">Fructose-1,6-bisphosphatase isozyme 2</fullName>
        <ecNumber evidence="8">3.1.3.11</ecNumber>
    </recommendedName>
    <alternativeName>
        <fullName evidence="22">D-fructose-1,6-bisphosphate 1-phosphohydrolase 2</fullName>
    </alternativeName>
    <alternativeName>
        <fullName evidence="23">Muscle FBPase</fullName>
    </alternativeName>
</protein>
<keyword evidence="14" id="KW-0106">Calcium</keyword>
<comment type="cofactor">
    <cofactor evidence="2">
        <name>Mg(2+)</name>
        <dbReference type="ChEBI" id="CHEBI:18420"/>
    </cofactor>
</comment>
<dbReference type="Pfam" id="PF18913">
    <property type="entry name" value="FBPase_C"/>
    <property type="match status" value="1"/>
</dbReference>
<evidence type="ECO:0000256" key="16">
    <source>
        <dbReference type="ARBA" id="ARBA00022949"/>
    </source>
</evidence>
<keyword evidence="9" id="KW-0312">Gluconeogenesis</keyword>
<sequence length="292" mass="31474">MSDQSAFDTDVWTLTRFILETGRQAKGATGELTQLITAILTAIKAISSAVRKAGLAHLQGMAGSVNVTGDDQKKLDVLSNDLVINMLQASYGTCCLVSEENEELVITPKDKRISEGEPTEKDALQPGSSIVCAGYALYGSATLVALSTGAGLNFFMLDPAIGEFILSERNVKIKPKGKIYSLNEGYAKYFHPSINEYLKHKKYPEDGSSPYGARYVGSMVSDVHRTIAYGGIFMYPANEKSPKGKLRLLYECNPIAFLVEQAGGLATTGTQRVLDVQPWGAPPAGALRGRLL</sequence>
<dbReference type="GO" id="GO:0005986">
    <property type="term" value="P:sucrose biosynthetic process"/>
    <property type="evidence" value="ECO:0007669"/>
    <property type="project" value="TreeGrafter"/>
</dbReference>
<keyword evidence="28" id="KW-1185">Reference proteome</keyword>
<feature type="domain" description="Fructose-1-6-bisphosphatase class I N-terminal" evidence="25">
    <location>
        <begin position="13"/>
        <end position="108"/>
    </location>
</feature>
<evidence type="ECO:0000256" key="14">
    <source>
        <dbReference type="ARBA" id="ARBA00022837"/>
    </source>
</evidence>
<evidence type="ECO:0000256" key="24">
    <source>
        <dbReference type="RuleBase" id="RU000508"/>
    </source>
</evidence>
<dbReference type="PIRSF" id="PIRSF000904">
    <property type="entry name" value="FBPtase_SBPase"/>
    <property type="match status" value="1"/>
</dbReference>
<evidence type="ECO:0000256" key="6">
    <source>
        <dbReference type="ARBA" id="ARBA00004742"/>
    </source>
</evidence>
<dbReference type="GO" id="GO:0005829">
    <property type="term" value="C:cytosol"/>
    <property type="evidence" value="ECO:0007669"/>
    <property type="project" value="TreeGrafter"/>
</dbReference>
<dbReference type="PRINTS" id="PR00115">
    <property type="entry name" value="F16BPHPHTASE"/>
</dbReference>
<accession>A0A9N7Y1G4</accession>
<proteinExistence type="inferred from homology"/>
<evidence type="ECO:0000256" key="18">
    <source>
        <dbReference type="ARBA" id="ARBA00023277"/>
    </source>
</evidence>
<dbReference type="FunFam" id="3.40.190.80:FF:000001">
    <property type="entry name" value="Fructose-1,6-bisphosphatase class 1"/>
    <property type="match status" value="1"/>
</dbReference>
<dbReference type="InterPro" id="IPR020548">
    <property type="entry name" value="Fructose_bisphosphatase_AS"/>
</dbReference>
<comment type="subunit">
    <text evidence="20">Homotetramer. Interacts with ALDOA; the interaction blocks inhibition by physiological concentrations of AMP and reduces inhibition by Ca(2+). Interacts with alpha-actinin and F-actin.</text>
</comment>
<keyword evidence="10" id="KW-0963">Cytoplasm</keyword>
<dbReference type="GO" id="GO:0006094">
    <property type="term" value="P:gluconeogenesis"/>
    <property type="evidence" value="ECO:0007669"/>
    <property type="project" value="UniProtKB-KW"/>
</dbReference>